<dbReference type="AlphaFoldDB" id="A0AAP2GV37"/>
<reference evidence="3 4" key="1">
    <citation type="submission" date="2021-05" db="EMBL/GenBank/DDBJ databases">
        <title>A Polyphasic approach of four new species of the genus Ohtaekwangia: Ohtaekwangia histidinii sp. nov., Ohtaekwangia cretensis sp. nov., Ohtaekwangia indiensis sp. nov., Ohtaekwangia reichenbachii sp. nov. from diverse environment.</title>
        <authorList>
            <person name="Octaviana S."/>
        </authorList>
    </citation>
    <scope>NUCLEOTIDE SEQUENCE [LARGE SCALE GENOMIC DNA]</scope>
    <source>
        <strain evidence="3 4">PWU5</strain>
    </source>
</reference>
<evidence type="ECO:0000256" key="1">
    <source>
        <dbReference type="ARBA" id="ARBA00008791"/>
    </source>
</evidence>
<dbReference type="InterPro" id="IPR006016">
    <property type="entry name" value="UspA"/>
</dbReference>
<name>A0AAP2GV37_9BACT</name>
<dbReference type="InterPro" id="IPR014729">
    <property type="entry name" value="Rossmann-like_a/b/a_fold"/>
</dbReference>
<evidence type="ECO:0000259" key="2">
    <source>
        <dbReference type="Pfam" id="PF00582"/>
    </source>
</evidence>
<feature type="domain" description="UspA" evidence="2">
    <location>
        <begin position="5"/>
        <end position="141"/>
    </location>
</feature>
<proteinExistence type="inferred from homology"/>
<dbReference type="PANTHER" id="PTHR46268:SF6">
    <property type="entry name" value="UNIVERSAL STRESS PROTEIN UP12"/>
    <property type="match status" value="1"/>
</dbReference>
<comment type="similarity">
    <text evidence="1">Belongs to the universal stress protein A family.</text>
</comment>
<dbReference type="PANTHER" id="PTHR46268">
    <property type="entry name" value="STRESS RESPONSE PROTEIN NHAX"/>
    <property type="match status" value="1"/>
</dbReference>
<comment type="caution">
    <text evidence="3">The sequence shown here is derived from an EMBL/GenBank/DDBJ whole genome shotgun (WGS) entry which is preliminary data.</text>
</comment>
<evidence type="ECO:0000313" key="4">
    <source>
        <dbReference type="Proteomes" id="UP001319080"/>
    </source>
</evidence>
<dbReference type="Pfam" id="PF00582">
    <property type="entry name" value="Usp"/>
    <property type="match status" value="1"/>
</dbReference>
<sequence>MKNEIKNVLVATDFSAYATRTQHAAGTLCAQNDSRITLLYVLETSPYLIPENRLTPTLLPELASIADENLRKRAKILSQQYGIAVDAQVVCGNSADEILKVVKAENADIVITGIEERHAGDSSRKAIARRVAARTACPVLALDDTKEVSTLSDAASVINTKIKLYEGEASHRIRATRGVRLE</sequence>
<dbReference type="Gene3D" id="3.40.50.620">
    <property type="entry name" value="HUPs"/>
    <property type="match status" value="1"/>
</dbReference>
<gene>
    <name evidence="3" type="ORF">KK062_09215</name>
</gene>
<protein>
    <submittedName>
        <fullName evidence="3">Universal stress protein</fullName>
    </submittedName>
</protein>
<organism evidence="3 4">
    <name type="scientific">Dawidia cretensis</name>
    <dbReference type="NCBI Taxonomy" id="2782350"/>
    <lineage>
        <taxon>Bacteria</taxon>
        <taxon>Pseudomonadati</taxon>
        <taxon>Bacteroidota</taxon>
        <taxon>Cytophagia</taxon>
        <taxon>Cytophagales</taxon>
        <taxon>Chryseotaleaceae</taxon>
        <taxon>Dawidia</taxon>
    </lineage>
</organism>
<dbReference type="EMBL" id="JAHESE010000006">
    <property type="protein sequence ID" value="MBT1708402.1"/>
    <property type="molecule type" value="Genomic_DNA"/>
</dbReference>
<dbReference type="SUPFAM" id="SSF52402">
    <property type="entry name" value="Adenine nucleotide alpha hydrolases-like"/>
    <property type="match status" value="1"/>
</dbReference>
<dbReference type="RefSeq" id="WP_254083994.1">
    <property type="nucleotide sequence ID" value="NZ_JAHESE010000006.1"/>
</dbReference>
<keyword evidence="4" id="KW-1185">Reference proteome</keyword>
<evidence type="ECO:0000313" key="3">
    <source>
        <dbReference type="EMBL" id="MBT1708402.1"/>
    </source>
</evidence>
<dbReference type="Proteomes" id="UP001319080">
    <property type="component" value="Unassembled WGS sequence"/>
</dbReference>
<dbReference type="CDD" id="cd00293">
    <property type="entry name" value="USP-like"/>
    <property type="match status" value="1"/>
</dbReference>
<accession>A0AAP2GV37</accession>